<protein>
    <submittedName>
        <fullName evidence="2">Trihelix transcription factor GTL2</fullName>
    </submittedName>
</protein>
<gene>
    <name evidence="2" type="ORF">GQ26_0012640</name>
</gene>
<proteinExistence type="predicted"/>
<feature type="region of interest" description="Disordered" evidence="1">
    <location>
        <begin position="1"/>
        <end position="26"/>
    </location>
</feature>
<dbReference type="AlphaFoldDB" id="A0A093W3M4"/>
<accession>A0A093W3M4</accession>
<feature type="region of interest" description="Disordered" evidence="1">
    <location>
        <begin position="59"/>
        <end position="91"/>
    </location>
</feature>
<feature type="compositionally biased region" description="Pro residues" evidence="1">
    <location>
        <begin position="75"/>
        <end position="91"/>
    </location>
</feature>
<comment type="caution">
    <text evidence="2">The sequence shown here is derived from an EMBL/GenBank/DDBJ whole genome shotgun (WGS) entry which is preliminary data.</text>
</comment>
<organism evidence="2">
    <name type="scientific">Talaromyces marneffei PM1</name>
    <dbReference type="NCBI Taxonomy" id="1077442"/>
    <lineage>
        <taxon>Eukaryota</taxon>
        <taxon>Fungi</taxon>
        <taxon>Dikarya</taxon>
        <taxon>Ascomycota</taxon>
        <taxon>Pezizomycotina</taxon>
        <taxon>Eurotiomycetes</taxon>
        <taxon>Eurotiomycetidae</taxon>
        <taxon>Eurotiales</taxon>
        <taxon>Trichocomaceae</taxon>
        <taxon>Talaromyces</taxon>
        <taxon>Talaromyces sect. Talaromyces</taxon>
    </lineage>
</organism>
<dbReference type="EMBL" id="JPOX01000001">
    <property type="protein sequence ID" value="KFX53456.1"/>
    <property type="molecule type" value="Genomic_DNA"/>
</dbReference>
<feature type="compositionally biased region" description="Low complexity" evidence="1">
    <location>
        <begin position="9"/>
        <end position="24"/>
    </location>
</feature>
<dbReference type="HOGENOM" id="CLU_2428551_0_0_1"/>
<sequence length="91" mass="9640">MATMHPKLSKLSTQSPTTPKSSTSNAALNHQDIFRALEASASLLPKLFLSSAVTSSDMSSSSATHVEYSEHQYQNPPPPPPSPIGFPSSPC</sequence>
<evidence type="ECO:0000313" key="2">
    <source>
        <dbReference type="EMBL" id="KFX53456.1"/>
    </source>
</evidence>
<reference evidence="2" key="1">
    <citation type="journal article" date="2014" name="PLoS Genet.">
        <title>Signature Gene Expression Reveals Novel Clues to the Molecular Mechanisms of Dimorphic Transition in Penicillium marneffei.</title>
        <authorList>
            <person name="Yang E."/>
            <person name="Wang G."/>
            <person name="Cai J."/>
            <person name="Woo P.C."/>
            <person name="Lau S.K."/>
            <person name="Yuen K.-Y."/>
            <person name="Chow W.-N."/>
            <person name="Lin X."/>
        </authorList>
    </citation>
    <scope>NUCLEOTIDE SEQUENCE [LARGE SCALE GENOMIC DNA]</scope>
    <source>
        <strain evidence="2">PM1</strain>
    </source>
</reference>
<name>A0A093W3M4_TALMA</name>
<evidence type="ECO:0000256" key="1">
    <source>
        <dbReference type="SAM" id="MobiDB-lite"/>
    </source>
</evidence>